<evidence type="ECO:0000256" key="1">
    <source>
        <dbReference type="SAM" id="MobiDB-lite"/>
    </source>
</evidence>
<organism evidence="3 4">
    <name type="scientific">Microcella putealis</name>
    <dbReference type="NCBI Taxonomy" id="337005"/>
    <lineage>
        <taxon>Bacteria</taxon>
        <taxon>Bacillati</taxon>
        <taxon>Actinomycetota</taxon>
        <taxon>Actinomycetes</taxon>
        <taxon>Micrococcales</taxon>
        <taxon>Microbacteriaceae</taxon>
        <taxon>Microcella</taxon>
    </lineage>
</organism>
<reference evidence="3 4" key="1">
    <citation type="journal article" date="2015" name="Stand. Genomic Sci.">
        <title>Genomic Encyclopedia of Bacterial and Archaeal Type Strains, Phase III: the genomes of soil and plant-associated and newly described type strains.</title>
        <authorList>
            <person name="Whitman W.B."/>
            <person name="Woyke T."/>
            <person name="Klenk H.P."/>
            <person name="Zhou Y."/>
            <person name="Lilburn T.G."/>
            <person name="Beck B.J."/>
            <person name="De Vos P."/>
            <person name="Vandamme P."/>
            <person name="Eisen J.A."/>
            <person name="Garrity G."/>
            <person name="Hugenholtz P."/>
            <person name="Kyrpides N.C."/>
        </authorList>
    </citation>
    <scope>NUCLEOTIDE SEQUENCE [LARGE SCALE GENOMIC DNA]</scope>
    <source>
        <strain evidence="3 4">CV2</strain>
    </source>
</reference>
<sequence length="360" mass="36484">MPPTSTPQGPRRGRRRARGRAASGVALALLASLSLTGCSAIDDGVGFVSEEVAVSSAAAELATALESSPATQSVESAYELSDITLDVTLVLDPAAAPADAADAVETALEGVQQEVFADRLPTVLVVWDGAALVAESAREAAAWNRAEIEGWVTLASASPLLVELEVTDAGATGRAISWPADHPVAGARAELFADARTIVTVAELRELVTASAETGWAAIDEAWTIPGLSAFGRLDDRVSDIVGALPADAPVAWPTAESIRGVGIVVAPTVTSVGWYGTGAELAASDDWPVVVEVFRAAVDVLPAGSDLTYASAQLQAVATLGGCADGVADSAVADDDAAFVRALEAEGITGLTAGRCAQG</sequence>
<dbReference type="AlphaFoldDB" id="A0A4Q7LM21"/>
<feature type="chain" id="PRO_5020900229" evidence="2">
    <location>
        <begin position="41"/>
        <end position="360"/>
    </location>
</feature>
<keyword evidence="2" id="KW-0732">Signal</keyword>
<gene>
    <name evidence="3" type="ORF">EV141_2192</name>
</gene>
<name>A0A4Q7LM21_9MICO</name>
<proteinExistence type="predicted"/>
<dbReference type="RefSeq" id="WP_130485974.1">
    <property type="nucleotide sequence ID" value="NZ_SGWW01000004.1"/>
</dbReference>
<dbReference type="Proteomes" id="UP000293519">
    <property type="component" value="Unassembled WGS sequence"/>
</dbReference>
<protein>
    <submittedName>
        <fullName evidence="3">Uncharacterized protein</fullName>
    </submittedName>
</protein>
<accession>A0A4Q7LM21</accession>
<feature type="region of interest" description="Disordered" evidence="1">
    <location>
        <begin position="1"/>
        <end position="20"/>
    </location>
</feature>
<feature type="signal peptide" evidence="2">
    <location>
        <begin position="1"/>
        <end position="40"/>
    </location>
</feature>
<comment type="caution">
    <text evidence="3">The sequence shown here is derived from an EMBL/GenBank/DDBJ whole genome shotgun (WGS) entry which is preliminary data.</text>
</comment>
<keyword evidence="4" id="KW-1185">Reference proteome</keyword>
<evidence type="ECO:0000313" key="3">
    <source>
        <dbReference type="EMBL" id="RZS55202.1"/>
    </source>
</evidence>
<evidence type="ECO:0000256" key="2">
    <source>
        <dbReference type="SAM" id="SignalP"/>
    </source>
</evidence>
<evidence type="ECO:0000313" key="4">
    <source>
        <dbReference type="Proteomes" id="UP000293519"/>
    </source>
</evidence>
<dbReference type="EMBL" id="SGWW01000004">
    <property type="protein sequence ID" value="RZS55202.1"/>
    <property type="molecule type" value="Genomic_DNA"/>
</dbReference>